<evidence type="ECO:0000256" key="6">
    <source>
        <dbReference type="ARBA" id="ARBA00023136"/>
    </source>
</evidence>
<evidence type="ECO:0000313" key="9">
    <source>
        <dbReference type="EMBL" id="NMG83544.1"/>
    </source>
</evidence>
<evidence type="ECO:0000256" key="5">
    <source>
        <dbReference type="ARBA" id="ARBA00022989"/>
    </source>
</evidence>
<dbReference type="GO" id="GO:0005886">
    <property type="term" value="C:plasma membrane"/>
    <property type="evidence" value="ECO:0007669"/>
    <property type="project" value="TreeGrafter"/>
</dbReference>
<reference evidence="9" key="1">
    <citation type="journal article" date="2020" name="MBio">
        <title>'Candidatus Ethanoperedens,' a Thermophilic Genus of Archaea Mediating the Anaerobic Oxidation of Ethane.</title>
        <authorList>
            <person name="Hahn C.J."/>
            <person name="Laso-Perez R."/>
            <person name="Vulcano F."/>
            <person name="Vaziourakis K.M."/>
            <person name="Stokke R."/>
            <person name="Steen I.H."/>
            <person name="Teske A."/>
            <person name="Boetius A."/>
            <person name="Liebeke M."/>
            <person name="Amann R."/>
            <person name="Knittel K."/>
            <person name="Wegener G."/>
        </authorList>
    </citation>
    <scope>NUCLEOTIDE SEQUENCE</scope>
    <source>
        <strain evidence="9">GoM-Arc1-LC-WB58</strain>
    </source>
</reference>
<evidence type="ECO:0000256" key="4">
    <source>
        <dbReference type="ARBA" id="ARBA00022748"/>
    </source>
</evidence>
<comment type="subcellular location">
    <subcellularLocation>
        <location evidence="1">Membrane</location>
        <topology evidence="1">Multi-pass membrane protein</topology>
    </subcellularLocation>
</comment>
<keyword evidence="5 7" id="KW-1133">Transmembrane helix</keyword>
<dbReference type="Proteomes" id="UP000606580">
    <property type="component" value="Unassembled WGS sequence"/>
</dbReference>
<dbReference type="GO" id="GO:0017004">
    <property type="term" value="P:cytochrome complex assembly"/>
    <property type="evidence" value="ECO:0007669"/>
    <property type="project" value="UniProtKB-KW"/>
</dbReference>
<keyword evidence="4" id="KW-0201">Cytochrome c-type biogenesis</keyword>
<feature type="transmembrane region" description="Helical" evidence="7">
    <location>
        <begin position="102"/>
        <end position="126"/>
    </location>
</feature>
<evidence type="ECO:0000256" key="3">
    <source>
        <dbReference type="ARBA" id="ARBA00022692"/>
    </source>
</evidence>
<comment type="similarity">
    <text evidence="2">Belongs to the CcmC/CycZ/HelC family.</text>
</comment>
<dbReference type="InterPro" id="IPR002541">
    <property type="entry name" value="Cyt_c_assembly"/>
</dbReference>
<dbReference type="EMBL" id="WNEG01000087">
    <property type="protein sequence ID" value="NMG83544.1"/>
    <property type="molecule type" value="Genomic_DNA"/>
</dbReference>
<evidence type="ECO:0000256" key="7">
    <source>
        <dbReference type="SAM" id="Phobius"/>
    </source>
</evidence>
<dbReference type="PANTHER" id="PTHR30071">
    <property type="entry name" value="HEME EXPORTER PROTEIN C"/>
    <property type="match status" value="1"/>
</dbReference>
<dbReference type="InterPro" id="IPR003557">
    <property type="entry name" value="Cyt_c_biogenesis_CcmC"/>
</dbReference>
<name>A0A848DB26_9EURY</name>
<accession>A0A848DB26</accession>
<evidence type="ECO:0000313" key="10">
    <source>
        <dbReference type="Proteomes" id="UP000606580"/>
    </source>
</evidence>
<keyword evidence="3 7" id="KW-0812">Transmembrane</keyword>
<evidence type="ECO:0000259" key="8">
    <source>
        <dbReference type="Pfam" id="PF01578"/>
    </source>
</evidence>
<feature type="transmembrane region" description="Helical" evidence="7">
    <location>
        <begin position="210"/>
        <end position="230"/>
    </location>
</feature>
<dbReference type="PANTHER" id="PTHR30071:SF1">
    <property type="entry name" value="CYTOCHROME B_B6 PROTEIN-RELATED"/>
    <property type="match status" value="1"/>
</dbReference>
<feature type="transmembrane region" description="Helical" evidence="7">
    <location>
        <begin position="168"/>
        <end position="190"/>
    </location>
</feature>
<proteinExistence type="inferred from homology"/>
<dbReference type="AlphaFoldDB" id="A0A848DB26"/>
<evidence type="ECO:0000256" key="1">
    <source>
        <dbReference type="ARBA" id="ARBA00004141"/>
    </source>
</evidence>
<evidence type="ECO:0000256" key="2">
    <source>
        <dbReference type="ARBA" id="ARBA00005840"/>
    </source>
</evidence>
<feature type="transmembrane region" description="Helical" evidence="7">
    <location>
        <begin position="138"/>
        <end position="156"/>
    </location>
</feature>
<gene>
    <name evidence="9" type="ORF">GIS02_04985</name>
</gene>
<dbReference type="Pfam" id="PF01578">
    <property type="entry name" value="Cytochrom_C_asm"/>
    <property type="match status" value="1"/>
</dbReference>
<dbReference type="InterPro" id="IPR045062">
    <property type="entry name" value="Cyt_c_biogenesis_CcsA/CcmC"/>
</dbReference>
<feature type="domain" description="Cytochrome c assembly protein" evidence="8">
    <location>
        <begin position="7"/>
        <end position="192"/>
    </location>
</feature>
<organism evidence="9 10">
    <name type="scientific">Candidatus Ethanoperedens thermophilum</name>
    <dbReference type="NCBI Taxonomy" id="2766897"/>
    <lineage>
        <taxon>Archaea</taxon>
        <taxon>Methanobacteriati</taxon>
        <taxon>Methanobacteriota</taxon>
        <taxon>Stenosarchaea group</taxon>
        <taxon>Methanomicrobia</taxon>
        <taxon>Methanosarcinales</taxon>
        <taxon>Methanosarcinales incertae sedis</taxon>
        <taxon>GOM Arc I cluster</taxon>
        <taxon>Candidatus Ethanoperedens</taxon>
    </lineage>
</organism>
<feature type="transmembrane region" description="Helical" evidence="7">
    <location>
        <begin position="56"/>
        <end position="81"/>
    </location>
</feature>
<dbReference type="GO" id="GO:0020037">
    <property type="term" value="F:heme binding"/>
    <property type="evidence" value="ECO:0007669"/>
    <property type="project" value="InterPro"/>
</dbReference>
<sequence length="255" mass="28832">MTVSFKKFLIFLSLVLVLYASIMVFTIAPVPVDPGERGDFMTDQQWHDYQSSFKIFYFHLPIAMTAYIAFAIMFLSSVMYLRTGGRTILNLQKQFDAQLWDFRAYSAAEVGVLFAALTLISGSIWAKSAWGVYWLWDVRLTTSLVVFLIYLSYLVLRQAIEEPEKRARLSAVFGVVGFMGVPLSFLSIRLWRAHHPLVIGGGGIHGTDVIFPLLLNLAAYVTLAVTLILIRIDNEKLKDRIEHQANLVEQCTGNL</sequence>
<dbReference type="PRINTS" id="PR01386">
    <property type="entry name" value="CCMCBIOGNSIS"/>
</dbReference>
<keyword evidence="6 7" id="KW-0472">Membrane</keyword>
<dbReference type="GO" id="GO:0015232">
    <property type="term" value="F:heme transmembrane transporter activity"/>
    <property type="evidence" value="ECO:0007669"/>
    <property type="project" value="InterPro"/>
</dbReference>
<protein>
    <submittedName>
        <fullName evidence="9">Cytochrome C assembly protein</fullName>
    </submittedName>
</protein>
<comment type="caution">
    <text evidence="9">The sequence shown here is derived from an EMBL/GenBank/DDBJ whole genome shotgun (WGS) entry which is preliminary data.</text>
</comment>